<evidence type="ECO:0000313" key="1">
    <source>
        <dbReference type="EMBL" id="KAF7916358.1"/>
    </source>
</evidence>
<evidence type="ECO:0000313" key="2">
    <source>
        <dbReference type="Proteomes" id="UP000783213"/>
    </source>
</evidence>
<dbReference type="GeneID" id="62237429"/>
<dbReference type="EMBL" id="RCSX01000039">
    <property type="protein sequence ID" value="KAF7916358.1"/>
    <property type="molecule type" value="Genomic_DNA"/>
</dbReference>
<name>A0ABQ7I7V3_9HELO</name>
<proteinExistence type="predicted"/>
<reference evidence="1 2" key="1">
    <citation type="journal article" date="2020" name="Genome Biol. Evol.">
        <title>Comparative genomics of Sclerotiniaceae.</title>
        <authorList>
            <person name="Valero Jimenez C.A."/>
            <person name="Steentjes M."/>
            <person name="Scholten O.E."/>
            <person name="Van Kan J.A.L."/>
        </authorList>
    </citation>
    <scope>NUCLEOTIDE SEQUENCE [LARGE SCALE GENOMIC DNA]</scope>
    <source>
        <strain evidence="1 2">B1</strain>
    </source>
</reference>
<keyword evidence="2" id="KW-1185">Reference proteome</keyword>
<dbReference type="RefSeq" id="XP_038805285.1">
    <property type="nucleotide sequence ID" value="XM_038958279.1"/>
</dbReference>
<sequence>MDCPFSDRWFEDACRREELLRLHQLRKQNSDVDDTFFPYGLIFAGLPPSAVHSIVYKQYTVGSDVERTVTYVSAALDFIDRTTRKLQTDAWLFHVEKDLKQVSWSHKAFVAYEYNHRMAEQRIGKILMLAKLEQSKVDADSIPWRYTCPDGTKLSGQLRSLPHGYEQHIDLLLKYNFLIVQNYPDGSYSDISASGVKNFIHAVANASIGSPINHIANPPKFFYSLPEMQYESLSQKRAVILAPEKILSGNLSAQRTEITQEEFTHCAIKLPPSQPIGGDPKIKEKPPYFAIQVSSSAGFGRVLDFMKN</sequence>
<gene>
    <name evidence="1" type="ORF">EAE98_010658</name>
</gene>
<accession>A0ABQ7I7V3</accession>
<organism evidence="1 2">
    <name type="scientific">Botrytis deweyae</name>
    <dbReference type="NCBI Taxonomy" id="2478750"/>
    <lineage>
        <taxon>Eukaryota</taxon>
        <taxon>Fungi</taxon>
        <taxon>Dikarya</taxon>
        <taxon>Ascomycota</taxon>
        <taxon>Pezizomycotina</taxon>
        <taxon>Leotiomycetes</taxon>
        <taxon>Helotiales</taxon>
        <taxon>Sclerotiniaceae</taxon>
        <taxon>Botrytis</taxon>
    </lineage>
</organism>
<comment type="caution">
    <text evidence="1">The sequence shown here is derived from an EMBL/GenBank/DDBJ whole genome shotgun (WGS) entry which is preliminary data.</text>
</comment>
<protein>
    <submittedName>
        <fullName evidence="1">Uncharacterized protein</fullName>
    </submittedName>
</protein>
<dbReference type="Proteomes" id="UP000783213">
    <property type="component" value="Unassembled WGS sequence"/>
</dbReference>